<proteinExistence type="predicted"/>
<name>A0A6M3IMW8_9ZZZZ</name>
<sequence>MTVSEVEVASEFYGELRGDPPSEEEIVSDRDVGWIKYYKPMPVSFGFEIEQLDTDVCSTLRFSYDWHYDGSGPYETALPPSVYPGRMLKGFIDRCRTTPDCTWKWKSEIDHPRAPSRRAGCGSHIHFRPRQEIEYISAQWVAAWTTAFNTLVEVVPLVLPMFCYGRERDAVFTFRREALYWAHIVRRRVSEATTMRFLDPGYSGHPYDAVAWNKSRETKPLTIELRLNETHPSIAYELAILLNRIIRKCFERGFVSPKMTDRVHMIEEIERHTARSIERQENLYTILEMVEDIRFMRGREIPLLDQGYPNYIALFKDILRNYGHPYPPMGRVCRLFLHEGEPWRNPSALWNTFVPYGEFKWDQEIPSR</sequence>
<evidence type="ECO:0008006" key="2">
    <source>
        <dbReference type="Google" id="ProtNLM"/>
    </source>
</evidence>
<gene>
    <name evidence="1" type="ORF">MM415B01406_0015</name>
</gene>
<accession>A0A6M3IMW8</accession>
<dbReference type="AlphaFoldDB" id="A0A6M3IMW8"/>
<evidence type="ECO:0000313" key="1">
    <source>
        <dbReference type="EMBL" id="QJA58793.1"/>
    </source>
</evidence>
<reference evidence="1" key="1">
    <citation type="submission" date="2020-03" db="EMBL/GenBank/DDBJ databases">
        <title>The deep terrestrial virosphere.</title>
        <authorList>
            <person name="Holmfeldt K."/>
            <person name="Nilsson E."/>
            <person name="Simone D."/>
            <person name="Lopez-Fernandez M."/>
            <person name="Wu X."/>
            <person name="de Brujin I."/>
            <person name="Lundin D."/>
            <person name="Andersson A."/>
            <person name="Bertilsson S."/>
            <person name="Dopson M."/>
        </authorList>
    </citation>
    <scope>NUCLEOTIDE SEQUENCE</scope>
    <source>
        <strain evidence="1">MM415B01406</strain>
    </source>
</reference>
<organism evidence="1">
    <name type="scientific">viral metagenome</name>
    <dbReference type="NCBI Taxonomy" id="1070528"/>
    <lineage>
        <taxon>unclassified sequences</taxon>
        <taxon>metagenomes</taxon>
        <taxon>organismal metagenomes</taxon>
    </lineage>
</organism>
<protein>
    <recommendedName>
        <fullName evidence="2">Amidoligase enzyme</fullName>
    </recommendedName>
</protein>
<dbReference type="EMBL" id="MT141339">
    <property type="protein sequence ID" value="QJA58793.1"/>
    <property type="molecule type" value="Genomic_DNA"/>
</dbReference>